<evidence type="ECO:0000313" key="3">
    <source>
        <dbReference type="Proteomes" id="UP000078113"/>
    </source>
</evidence>
<protein>
    <submittedName>
        <fullName evidence="2">Uncharacterized protein</fullName>
    </submittedName>
</protein>
<accession>A0A8X7T1P0</accession>
<feature type="compositionally biased region" description="Acidic residues" evidence="1">
    <location>
        <begin position="28"/>
        <end position="44"/>
    </location>
</feature>
<reference evidence="2" key="1">
    <citation type="submission" date="2016-04" db="EMBL/GenBank/DDBJ databases">
        <authorList>
            <person name="Nguyen H.D."/>
            <person name="Samba Siva P."/>
            <person name="Cullis J."/>
            <person name="Levesque C.A."/>
            <person name="Hambleton S."/>
        </authorList>
    </citation>
    <scope>NUCLEOTIDE SEQUENCE</scope>
    <source>
        <strain evidence="2">DAOMC 236422</strain>
    </source>
</reference>
<dbReference type="EMBL" id="LWDG02000629">
    <property type="protein sequence ID" value="KAE8263629.1"/>
    <property type="molecule type" value="Genomic_DNA"/>
</dbReference>
<proteinExistence type="predicted"/>
<dbReference type="Proteomes" id="UP000078113">
    <property type="component" value="Unassembled WGS sequence"/>
</dbReference>
<name>A0A8X7T1P0_9BASI</name>
<evidence type="ECO:0000313" key="2">
    <source>
        <dbReference type="EMBL" id="KAE8263629.1"/>
    </source>
</evidence>
<evidence type="ECO:0000256" key="1">
    <source>
        <dbReference type="SAM" id="MobiDB-lite"/>
    </source>
</evidence>
<keyword evidence="3" id="KW-1185">Reference proteome</keyword>
<sequence>MASTTQPESADPPPVEPRFSLYDSSFVVDDDGDDDDERVDESDDGASSSSNESDHGEVPQLSVKVGMEAFESAIDIFNKLLDQTTVAGAFLKLALSRVEKLVETVEEFEGNRGLYAKFTEVVLTIYQRFTEAAELAGRPIRPGTPASVVIEVVRGNVAAVRRKIEQFALLASADESVQRGEIQTLLESRIAQMERTLAALTVDTACALVLDAEVDSEQFAAATSKAEASDPVTTQESAGSIQELFKKSVRQIFQQITMALNFEVNGGSVLEDMTEGDQEQPSLEDRQLARTQEPFWTIRQESIRFEREDLQRFFSLEGPSNSADAVSDDDTDLTGVKRQNDLAESISELLDDLCTDADTFLDEGTLAGLRKLSANLEEFGLLQHVTPVLQILTVFSRRRERSAKARQIRPTWHGCYSA</sequence>
<feature type="region of interest" description="Disordered" evidence="1">
    <location>
        <begin position="1"/>
        <end position="58"/>
    </location>
</feature>
<reference evidence="2" key="2">
    <citation type="journal article" date="2019" name="IMA Fungus">
        <title>Genome sequencing and comparison of five Tilletia species to identify candidate genes for the detection of regulated species infecting wheat.</title>
        <authorList>
            <person name="Nguyen H.D.T."/>
            <person name="Sultana T."/>
            <person name="Kesanakurti P."/>
            <person name="Hambleton S."/>
        </authorList>
    </citation>
    <scope>NUCLEOTIDE SEQUENCE</scope>
    <source>
        <strain evidence="2">DAOMC 236422</strain>
    </source>
</reference>
<gene>
    <name evidence="2" type="ORF">A4X09_0g7180</name>
</gene>
<comment type="caution">
    <text evidence="2">The sequence shown here is derived from an EMBL/GenBank/DDBJ whole genome shotgun (WGS) entry which is preliminary data.</text>
</comment>
<dbReference type="AlphaFoldDB" id="A0A8X7T1P0"/>
<organism evidence="2 3">
    <name type="scientific">Tilletia walkeri</name>
    <dbReference type="NCBI Taxonomy" id="117179"/>
    <lineage>
        <taxon>Eukaryota</taxon>
        <taxon>Fungi</taxon>
        <taxon>Dikarya</taxon>
        <taxon>Basidiomycota</taxon>
        <taxon>Ustilaginomycotina</taxon>
        <taxon>Exobasidiomycetes</taxon>
        <taxon>Tilletiales</taxon>
        <taxon>Tilletiaceae</taxon>
        <taxon>Tilletia</taxon>
    </lineage>
</organism>